<feature type="binding site" evidence="7">
    <location>
        <position position="178"/>
    </location>
    <ligand>
        <name>phosphoenolpyruvate</name>
        <dbReference type="ChEBI" id="CHEBI:58702"/>
    </ligand>
</feature>
<dbReference type="PANTHER" id="PTHR21090:SF5">
    <property type="entry name" value="PENTAFUNCTIONAL AROM POLYPEPTIDE"/>
    <property type="match status" value="1"/>
</dbReference>
<feature type="binding site" evidence="7">
    <location>
        <position position="22"/>
    </location>
    <ligand>
        <name>phosphoenolpyruvate</name>
        <dbReference type="ChEBI" id="CHEBI:58702"/>
    </ligand>
</feature>
<evidence type="ECO:0000256" key="2">
    <source>
        <dbReference type="ARBA" id="ARBA00009948"/>
    </source>
</evidence>
<feature type="binding site" evidence="7">
    <location>
        <position position="96"/>
    </location>
    <ligand>
        <name>phosphoenolpyruvate</name>
        <dbReference type="ChEBI" id="CHEBI:58702"/>
    </ligand>
</feature>
<dbReference type="Gene3D" id="3.65.10.10">
    <property type="entry name" value="Enolpyruvate transferase domain"/>
    <property type="match status" value="2"/>
</dbReference>
<comment type="similarity">
    <text evidence="2 7">Belongs to the EPSP synthase family.</text>
</comment>
<feature type="binding site" evidence="7">
    <location>
        <position position="328"/>
    </location>
    <ligand>
        <name>3-phosphoshikimate</name>
        <dbReference type="ChEBI" id="CHEBI:145989"/>
    </ligand>
</feature>
<dbReference type="PROSITE" id="PS00885">
    <property type="entry name" value="EPSP_SYNTHASE_2"/>
    <property type="match status" value="1"/>
</dbReference>
<feature type="binding site" evidence="7">
    <location>
        <position position="403"/>
    </location>
    <ligand>
        <name>phosphoenolpyruvate</name>
        <dbReference type="ChEBI" id="CHEBI:58702"/>
    </ligand>
</feature>
<feature type="binding site" evidence="7">
    <location>
        <position position="177"/>
    </location>
    <ligand>
        <name>3-phosphoshikimate</name>
        <dbReference type="ChEBI" id="CHEBI:145989"/>
    </ligand>
</feature>
<dbReference type="HAMAP" id="MF_00210">
    <property type="entry name" value="EPSP_synth"/>
    <property type="match status" value="1"/>
</dbReference>
<dbReference type="NCBIfam" id="TIGR01356">
    <property type="entry name" value="aroA"/>
    <property type="match status" value="1"/>
</dbReference>
<dbReference type="PIRSF" id="PIRSF000505">
    <property type="entry name" value="EPSPS"/>
    <property type="match status" value="1"/>
</dbReference>
<dbReference type="InterPro" id="IPR036968">
    <property type="entry name" value="Enolpyruvate_Tfrase_sf"/>
</dbReference>
<evidence type="ECO:0000256" key="7">
    <source>
        <dbReference type="HAMAP-Rule" id="MF_00210"/>
    </source>
</evidence>
<keyword evidence="4 7" id="KW-0808">Transferase</keyword>
<feature type="binding site" evidence="7">
    <location>
        <position position="353"/>
    </location>
    <ligand>
        <name>3-phosphoshikimate</name>
        <dbReference type="ChEBI" id="CHEBI:145989"/>
    </ligand>
</feature>
<dbReference type="FunFam" id="3.65.10.10:FF:000004">
    <property type="entry name" value="3-phosphoshikimate 1-carboxyvinyltransferase"/>
    <property type="match status" value="1"/>
</dbReference>
<dbReference type="SUPFAM" id="SSF55205">
    <property type="entry name" value="EPT/RTPC-like"/>
    <property type="match status" value="1"/>
</dbReference>
<feature type="binding site" evidence="7">
    <location>
        <position position="204"/>
    </location>
    <ligand>
        <name>3-phosphoshikimate</name>
        <dbReference type="ChEBI" id="CHEBI:145989"/>
    </ligand>
</feature>
<dbReference type="PANTHER" id="PTHR21090">
    <property type="entry name" value="AROM/DEHYDROQUINATE SYNTHASE"/>
    <property type="match status" value="1"/>
</dbReference>
<feature type="binding site" evidence="7">
    <location>
        <position position="176"/>
    </location>
    <ligand>
        <name>3-phosphoshikimate</name>
        <dbReference type="ChEBI" id="CHEBI:145989"/>
    </ligand>
</feature>
<dbReference type="CDD" id="cd01556">
    <property type="entry name" value="EPSP_synthase"/>
    <property type="match status" value="1"/>
</dbReference>
<protein>
    <recommendedName>
        <fullName evidence="7">3-phosphoshikimate 1-carboxyvinyltransferase</fullName>
        <ecNumber evidence="7">2.5.1.19</ecNumber>
    </recommendedName>
    <alternativeName>
        <fullName evidence="7">5-enolpyruvylshikimate-3-phosphate synthase</fullName>
        <shortName evidence="7">EPSP synthase</shortName>
        <shortName evidence="7">EPSPS</shortName>
    </alternativeName>
</protein>
<evidence type="ECO:0000256" key="1">
    <source>
        <dbReference type="ARBA" id="ARBA00004811"/>
    </source>
</evidence>
<feature type="binding site" evidence="7">
    <location>
        <position position="178"/>
    </location>
    <ligand>
        <name>3-phosphoshikimate</name>
        <dbReference type="ChEBI" id="CHEBI:145989"/>
    </ligand>
</feature>
<dbReference type="AlphaFoldDB" id="A0A3A1Y8K7"/>
<evidence type="ECO:0000256" key="4">
    <source>
        <dbReference type="ARBA" id="ARBA00022679"/>
    </source>
</evidence>
<evidence type="ECO:0000256" key="6">
    <source>
        <dbReference type="ARBA" id="ARBA00044633"/>
    </source>
</evidence>
<evidence type="ECO:0000259" key="8">
    <source>
        <dbReference type="Pfam" id="PF00275"/>
    </source>
</evidence>
<feature type="binding site" evidence="7">
    <location>
        <position position="22"/>
    </location>
    <ligand>
        <name>3-phosphoshikimate</name>
        <dbReference type="ChEBI" id="CHEBI:145989"/>
    </ligand>
</feature>
<evidence type="ECO:0000313" key="10">
    <source>
        <dbReference type="Proteomes" id="UP000265691"/>
    </source>
</evidence>
<dbReference type="Proteomes" id="UP000265691">
    <property type="component" value="Unassembled WGS sequence"/>
</dbReference>
<dbReference type="EC" id="2.5.1.19" evidence="7"/>
<dbReference type="InterPro" id="IPR023193">
    <property type="entry name" value="EPSP_synthase_CS"/>
</dbReference>
<dbReference type="InterPro" id="IPR006264">
    <property type="entry name" value="EPSP_synthase"/>
</dbReference>
<dbReference type="RefSeq" id="WP_119524594.1">
    <property type="nucleotide sequence ID" value="NZ_NRHC01000019.1"/>
</dbReference>
<gene>
    <name evidence="7 9" type="primary">aroA</name>
    <name evidence="9" type="ORF">CKF54_01900</name>
</gene>
<feature type="binding site" evidence="7">
    <location>
        <position position="361"/>
    </location>
    <ligand>
        <name>phosphoenolpyruvate</name>
        <dbReference type="ChEBI" id="CHEBI:58702"/>
    </ligand>
</feature>
<reference evidence="9 10" key="1">
    <citation type="submission" date="2017-08" db="EMBL/GenBank/DDBJ databases">
        <title>Reclassification of Bisgaard taxon 37 and 44.</title>
        <authorList>
            <person name="Christensen H."/>
        </authorList>
    </citation>
    <scope>NUCLEOTIDE SEQUENCE [LARGE SCALE GENOMIC DNA]</scope>
    <source>
        <strain evidence="9 10">B96_3</strain>
    </source>
</reference>
<dbReference type="GO" id="GO:0005737">
    <property type="term" value="C:cytoplasm"/>
    <property type="evidence" value="ECO:0007669"/>
    <property type="project" value="UniProtKB-SubCell"/>
</dbReference>
<keyword evidence="10" id="KW-1185">Reference proteome</keyword>
<dbReference type="GO" id="GO:0009073">
    <property type="term" value="P:aromatic amino acid family biosynthetic process"/>
    <property type="evidence" value="ECO:0007669"/>
    <property type="project" value="UniProtKB-KW"/>
</dbReference>
<dbReference type="EMBL" id="NRHC01000019">
    <property type="protein sequence ID" value="RIY33995.1"/>
    <property type="molecule type" value="Genomic_DNA"/>
</dbReference>
<evidence type="ECO:0000256" key="5">
    <source>
        <dbReference type="ARBA" id="ARBA00023141"/>
    </source>
</evidence>
<dbReference type="OrthoDB" id="9809920at2"/>
<proteinExistence type="inferred from homology"/>
<dbReference type="PROSITE" id="PS00104">
    <property type="entry name" value="EPSP_SYNTHASE_1"/>
    <property type="match status" value="1"/>
</dbReference>
<feature type="binding site" evidence="7">
    <location>
        <position position="23"/>
    </location>
    <ligand>
        <name>3-phosphoshikimate</name>
        <dbReference type="ChEBI" id="CHEBI:145989"/>
    </ligand>
</feature>
<keyword evidence="3 7" id="KW-0028">Amino-acid biosynthesis</keyword>
<dbReference type="GO" id="GO:0009423">
    <property type="term" value="P:chorismate biosynthetic process"/>
    <property type="evidence" value="ECO:0007669"/>
    <property type="project" value="UniProtKB-UniRule"/>
</dbReference>
<feature type="binding site" evidence="7">
    <location>
        <position position="430"/>
    </location>
    <ligand>
        <name>phosphoenolpyruvate</name>
        <dbReference type="ChEBI" id="CHEBI:58702"/>
    </ligand>
</feature>
<feature type="binding site" evidence="7">
    <location>
        <position position="357"/>
    </location>
    <ligand>
        <name>3-phosphoshikimate</name>
        <dbReference type="ChEBI" id="CHEBI:145989"/>
    </ligand>
</feature>
<comment type="subcellular location">
    <subcellularLocation>
        <location evidence="7">Cytoplasm</location>
    </subcellularLocation>
</comment>
<name>A0A3A1Y8K7_9GAMM</name>
<dbReference type="Pfam" id="PF00275">
    <property type="entry name" value="EPSP_synthase"/>
    <property type="match status" value="1"/>
</dbReference>
<dbReference type="GO" id="GO:0003866">
    <property type="term" value="F:3-phosphoshikimate 1-carboxyvinyltransferase activity"/>
    <property type="evidence" value="ECO:0007669"/>
    <property type="project" value="UniProtKB-UniRule"/>
</dbReference>
<feature type="domain" description="Enolpyruvate transferase" evidence="8">
    <location>
        <begin position="13"/>
        <end position="437"/>
    </location>
</feature>
<feature type="binding site" evidence="7">
    <location>
        <position position="27"/>
    </location>
    <ligand>
        <name>3-phosphoshikimate</name>
        <dbReference type="ChEBI" id="CHEBI:145989"/>
    </ligand>
</feature>
<sequence>MEKLVLQSSPFAHGEVTIPGSKSLSNRILLLASLAKGTTRIDNLLKSDDVHWMLEALKKLGIKYTLSDDKQQAQVEGNGGVFALEGEYDLYLGNAGTAFRPLIAALSFNQGDATFTIHGEDRMHERPVLDLVEALKKVGCEIEYLVNEGYAPLKITTKKDKVYPSHLEISVAGNISSQFLTAILMIAPLIGSEVKINIIGELVSKPYIDITLDCMQKFGINVEIVDAYKSFIVKPQAYVAKEDVLVEGDASSASYFLLAGAIGGDVTVRGIDMTSVQGDKDFAKALEAMGAIITSGKGYIRAQQNKELLASTGYPLRAVDLNLNHIPDAAMGIAIAALFCPPASKTIIRDVYNWRVKETDRLSAMATELTKLGVEVVEGNDYLEVIAPKDIKEAEIFTYNDHRVAMCFSLVSLNKFGREITILDPKCVNKTFPTYFAEFSKIHVK</sequence>
<evidence type="ECO:0000313" key="9">
    <source>
        <dbReference type="EMBL" id="RIY33995.1"/>
    </source>
</evidence>
<comment type="subunit">
    <text evidence="7">Monomer.</text>
</comment>
<feature type="binding site" evidence="7">
    <location>
        <position position="126"/>
    </location>
    <ligand>
        <name>phosphoenolpyruvate</name>
        <dbReference type="ChEBI" id="CHEBI:58702"/>
    </ligand>
</feature>
<comment type="caution">
    <text evidence="9">The sequence shown here is derived from an EMBL/GenBank/DDBJ whole genome shotgun (WGS) entry which is preliminary data.</text>
</comment>
<dbReference type="UniPathway" id="UPA00053">
    <property type="reaction ID" value="UER00089"/>
</dbReference>
<feature type="active site" description="Proton acceptor" evidence="7">
    <location>
        <position position="328"/>
    </location>
</feature>
<comment type="catalytic activity">
    <reaction evidence="6">
        <text>3-phosphoshikimate + phosphoenolpyruvate = 5-O-(1-carboxyvinyl)-3-phosphoshikimate + phosphate</text>
        <dbReference type="Rhea" id="RHEA:21256"/>
        <dbReference type="ChEBI" id="CHEBI:43474"/>
        <dbReference type="ChEBI" id="CHEBI:57701"/>
        <dbReference type="ChEBI" id="CHEBI:58702"/>
        <dbReference type="ChEBI" id="CHEBI:145989"/>
        <dbReference type="EC" id="2.5.1.19"/>
    </reaction>
    <physiologicalReaction direction="left-to-right" evidence="6">
        <dbReference type="Rhea" id="RHEA:21257"/>
    </physiologicalReaction>
</comment>
<dbReference type="InterPro" id="IPR013792">
    <property type="entry name" value="RNA3'P_cycl/enolpyr_Trfase_a/b"/>
</dbReference>
<dbReference type="GO" id="GO:0008652">
    <property type="term" value="P:amino acid biosynthetic process"/>
    <property type="evidence" value="ECO:0007669"/>
    <property type="project" value="UniProtKB-KW"/>
</dbReference>
<accession>A0A3A1Y8K7</accession>
<keyword evidence="7" id="KW-0963">Cytoplasm</keyword>
<keyword evidence="5 7" id="KW-0057">Aromatic amino acid biosynthesis</keyword>
<dbReference type="InterPro" id="IPR001986">
    <property type="entry name" value="Enolpyruvate_Tfrase_dom"/>
</dbReference>
<comment type="pathway">
    <text evidence="1 7">Metabolic intermediate biosynthesis; chorismate biosynthesis; chorismate from D-erythrose 4-phosphate and phosphoenolpyruvate: step 6/7.</text>
</comment>
<comment type="function">
    <text evidence="7">Catalyzes the transfer of the enolpyruvyl moiety of phosphoenolpyruvate (PEP) to the 5-hydroxyl of shikimate-3-phosphate (S3P) to produce enolpyruvyl shikimate-3-phosphate and inorganic phosphate.</text>
</comment>
<organism evidence="9 10">
    <name type="scientific">Psittacicella hinzii</name>
    <dbReference type="NCBI Taxonomy" id="2028575"/>
    <lineage>
        <taxon>Bacteria</taxon>
        <taxon>Pseudomonadati</taxon>
        <taxon>Pseudomonadota</taxon>
        <taxon>Gammaproteobacteria</taxon>
        <taxon>Pasteurellales</taxon>
        <taxon>Psittacicellaceae</taxon>
        <taxon>Psittacicella</taxon>
    </lineage>
</organism>
<evidence type="ECO:0000256" key="3">
    <source>
        <dbReference type="ARBA" id="ARBA00022605"/>
    </source>
</evidence>